<dbReference type="PANTHER" id="PTHR36587">
    <property type="entry name" value="EXPRESSION SITE-ASSOCIATED GENE 3 (ESAG3)-LIKE PROTEIN"/>
    <property type="match status" value="1"/>
</dbReference>
<proteinExistence type="predicted"/>
<dbReference type="PANTHER" id="PTHR36587:SF2">
    <property type="entry name" value="EXPRESSION SITE-ASSOCIATED GENE 3 (ESAG3)-LIKE PROTEIN"/>
    <property type="match status" value="1"/>
</dbReference>
<evidence type="ECO:0000313" key="1">
    <source>
        <dbReference type="EMBL" id="KAF2135534.1"/>
    </source>
</evidence>
<gene>
    <name evidence="1" type="ORF">K452DRAFT_239204</name>
</gene>
<dbReference type="EMBL" id="ML995573">
    <property type="protein sequence ID" value="KAF2135534.1"/>
    <property type="molecule type" value="Genomic_DNA"/>
</dbReference>
<dbReference type="Proteomes" id="UP000799438">
    <property type="component" value="Unassembled WGS sequence"/>
</dbReference>
<reference evidence="1" key="1">
    <citation type="journal article" date="2020" name="Stud. Mycol.">
        <title>101 Dothideomycetes genomes: a test case for predicting lifestyles and emergence of pathogens.</title>
        <authorList>
            <person name="Haridas S."/>
            <person name="Albert R."/>
            <person name="Binder M."/>
            <person name="Bloem J."/>
            <person name="Labutti K."/>
            <person name="Salamov A."/>
            <person name="Andreopoulos B."/>
            <person name="Baker S."/>
            <person name="Barry K."/>
            <person name="Bills G."/>
            <person name="Bluhm B."/>
            <person name="Cannon C."/>
            <person name="Castanera R."/>
            <person name="Culley D."/>
            <person name="Daum C."/>
            <person name="Ezra D."/>
            <person name="Gonzalez J."/>
            <person name="Henrissat B."/>
            <person name="Kuo A."/>
            <person name="Liang C."/>
            <person name="Lipzen A."/>
            <person name="Lutzoni F."/>
            <person name="Magnuson J."/>
            <person name="Mondo S."/>
            <person name="Nolan M."/>
            <person name="Ohm R."/>
            <person name="Pangilinan J."/>
            <person name="Park H.-J."/>
            <person name="Ramirez L."/>
            <person name="Alfaro M."/>
            <person name="Sun H."/>
            <person name="Tritt A."/>
            <person name="Yoshinaga Y."/>
            <person name="Zwiers L.-H."/>
            <person name="Turgeon B."/>
            <person name="Goodwin S."/>
            <person name="Spatafora J."/>
            <person name="Crous P."/>
            <person name="Grigoriev I."/>
        </authorList>
    </citation>
    <scope>NUCLEOTIDE SEQUENCE</scope>
    <source>
        <strain evidence="1">CBS 121167</strain>
    </source>
</reference>
<dbReference type="GeneID" id="54295202"/>
<organism evidence="1 2">
    <name type="scientific">Aplosporella prunicola CBS 121167</name>
    <dbReference type="NCBI Taxonomy" id="1176127"/>
    <lineage>
        <taxon>Eukaryota</taxon>
        <taxon>Fungi</taxon>
        <taxon>Dikarya</taxon>
        <taxon>Ascomycota</taxon>
        <taxon>Pezizomycotina</taxon>
        <taxon>Dothideomycetes</taxon>
        <taxon>Dothideomycetes incertae sedis</taxon>
        <taxon>Botryosphaeriales</taxon>
        <taxon>Aplosporellaceae</taxon>
        <taxon>Aplosporella</taxon>
    </lineage>
</organism>
<feature type="non-terminal residue" evidence="1">
    <location>
        <position position="1"/>
    </location>
</feature>
<sequence>HLLIPANQSDANLCRTMLSAAVCGYSTPTLINWGVEFKDPNLDAGGSKVGKIVGVLQFLRSLGRENDDDLVLLVDHNIMFQLRPDVILSRYRRINAEANARIRKEMGRAAEEEDIKQTIVFSAQKQCRPLEDDDPACYAVPQSTLPDDIYGPGTDTDIHDPKNPYLKYRQRFLGSGSAMGPVRDLRRLFERAFKKMQQHPDIGSDQTIFSLILGEQEYQRDVLRIKHLSAWERLWDWFGRTARPTDPHPTHHRMEVAAAGTPFEFSLGLDYASLLGHPTVFAEDDTAWLRYNSSADLKAAAQNQQIVRPQATALPDDVARSPPPFRMGVDHANLPFNTSWSEVPLYSNMWTGVVTGIVHHNAHRDGLKSPRETGWDKLWLQPYARRLLSARMLEPIGPVAAEGNVTWWSMYLEKGGAMTEKRQWLTWNSLCDGKEDKLFRDGQGDWVDPR</sequence>
<dbReference type="AlphaFoldDB" id="A0A6A6AX84"/>
<dbReference type="CDD" id="cd22997">
    <property type="entry name" value="GT_LH"/>
    <property type="match status" value="1"/>
</dbReference>
<evidence type="ECO:0000313" key="2">
    <source>
        <dbReference type="Proteomes" id="UP000799438"/>
    </source>
</evidence>
<accession>A0A6A6AX84</accession>
<name>A0A6A6AX84_9PEZI</name>
<dbReference type="OrthoDB" id="422736at2759"/>
<protein>
    <submittedName>
        <fullName evidence="1">Uncharacterized protein</fullName>
    </submittedName>
</protein>
<dbReference type="RefSeq" id="XP_033391252.1">
    <property type="nucleotide sequence ID" value="XM_033537706.1"/>
</dbReference>
<keyword evidence="2" id="KW-1185">Reference proteome</keyword>